<evidence type="ECO:0008006" key="4">
    <source>
        <dbReference type="Google" id="ProtNLM"/>
    </source>
</evidence>
<dbReference type="Proteomes" id="UP000257109">
    <property type="component" value="Unassembled WGS sequence"/>
</dbReference>
<dbReference type="OrthoDB" id="1751726at2759"/>
<dbReference type="AlphaFoldDB" id="A0A371EPA4"/>
<protein>
    <recommendedName>
        <fullName evidence="4">Retrotransposon gag domain-containing protein</fullName>
    </recommendedName>
</protein>
<feature type="region of interest" description="Disordered" evidence="1">
    <location>
        <begin position="275"/>
        <end position="309"/>
    </location>
</feature>
<name>A0A371EPA4_MUCPR</name>
<accession>A0A371EPA4</accession>
<comment type="caution">
    <text evidence="2">The sequence shown here is derived from an EMBL/GenBank/DDBJ whole genome shotgun (WGS) entry which is preliminary data.</text>
</comment>
<gene>
    <name evidence="2" type="ORF">CR513_53197</name>
</gene>
<evidence type="ECO:0000256" key="1">
    <source>
        <dbReference type="SAM" id="MobiDB-lite"/>
    </source>
</evidence>
<proteinExistence type="predicted"/>
<feature type="compositionally biased region" description="Low complexity" evidence="1">
    <location>
        <begin position="293"/>
        <end position="304"/>
    </location>
</feature>
<keyword evidence="3" id="KW-1185">Reference proteome</keyword>
<sequence>MAKKGVVLLLKSTPKMIGQIMNWLMKVYRSNSHHDEQMPKMGSVIQDIHRDFGKVRENFDSWDIIIPLLKDLAKQKEIVKGGYFVESYNHGHGHSNVHPSNFEDGVSVEFKKAFQKVELPTFGGSDPIRWIAKAEKFFEIQSTKLKVKVYLAFICMERVIVHWFSEIENPYEQLAGLRQTGWIEEIVQQFEMSLAQLDKVPKKLALGFFINGLNGVIRKKMRTHDPQIVTRAIHLARRVENEIYGESMSFGRESVGFGQSIVFGNTLINLDVNGRQDSRPNHLQNGNNSYIPSTSSVASNATNSQFRNRGNNTYLTKSMSGGEKRGIVFNVTNNLGHSIEFDGVELVESSPNNDYQGPTTKGNMLNLPFFSLNGFSRPKTMKMKGIVGDDLVMVMVDSGTSYNFIYQSMVHRLGLPIIETKVFMVKLGDKH</sequence>
<evidence type="ECO:0000313" key="2">
    <source>
        <dbReference type="EMBL" id="RDX67877.1"/>
    </source>
</evidence>
<evidence type="ECO:0000313" key="3">
    <source>
        <dbReference type="Proteomes" id="UP000257109"/>
    </source>
</evidence>
<dbReference type="EMBL" id="QJKJ01012794">
    <property type="protein sequence ID" value="RDX67877.1"/>
    <property type="molecule type" value="Genomic_DNA"/>
</dbReference>
<reference evidence="2" key="1">
    <citation type="submission" date="2018-05" db="EMBL/GenBank/DDBJ databases">
        <title>Draft genome of Mucuna pruriens seed.</title>
        <authorList>
            <person name="Nnadi N.E."/>
            <person name="Vos R."/>
            <person name="Hasami M.H."/>
            <person name="Devisetty U.K."/>
            <person name="Aguiy J.C."/>
        </authorList>
    </citation>
    <scope>NUCLEOTIDE SEQUENCE [LARGE SCALE GENOMIC DNA]</scope>
    <source>
        <strain evidence="2">JCA_2017</strain>
    </source>
</reference>
<organism evidence="2 3">
    <name type="scientific">Mucuna pruriens</name>
    <name type="common">Velvet bean</name>
    <name type="synonym">Dolichos pruriens</name>
    <dbReference type="NCBI Taxonomy" id="157652"/>
    <lineage>
        <taxon>Eukaryota</taxon>
        <taxon>Viridiplantae</taxon>
        <taxon>Streptophyta</taxon>
        <taxon>Embryophyta</taxon>
        <taxon>Tracheophyta</taxon>
        <taxon>Spermatophyta</taxon>
        <taxon>Magnoliopsida</taxon>
        <taxon>eudicotyledons</taxon>
        <taxon>Gunneridae</taxon>
        <taxon>Pentapetalae</taxon>
        <taxon>rosids</taxon>
        <taxon>fabids</taxon>
        <taxon>Fabales</taxon>
        <taxon>Fabaceae</taxon>
        <taxon>Papilionoideae</taxon>
        <taxon>50 kb inversion clade</taxon>
        <taxon>NPAAA clade</taxon>
        <taxon>indigoferoid/millettioid clade</taxon>
        <taxon>Phaseoleae</taxon>
        <taxon>Mucuna</taxon>
    </lineage>
</organism>
<feature type="non-terminal residue" evidence="2">
    <location>
        <position position="1"/>
    </location>
</feature>
<feature type="compositionally biased region" description="Polar residues" evidence="1">
    <location>
        <begin position="281"/>
        <end position="292"/>
    </location>
</feature>